<evidence type="ECO:0000256" key="2">
    <source>
        <dbReference type="ARBA" id="ARBA00022676"/>
    </source>
</evidence>
<dbReference type="PANTHER" id="PTHR48048:SF76">
    <property type="entry name" value="UDP-GLYCOSYLTRANSFERASE 708D1-LIKE"/>
    <property type="match status" value="1"/>
</dbReference>
<evidence type="ECO:0000256" key="1">
    <source>
        <dbReference type="ARBA" id="ARBA00009995"/>
    </source>
</evidence>
<evidence type="ECO:0000313" key="4">
    <source>
        <dbReference type="Proteomes" id="UP001443914"/>
    </source>
</evidence>
<dbReference type="SUPFAM" id="SSF53756">
    <property type="entry name" value="UDP-Glycosyltransferase/glycogen phosphorylase"/>
    <property type="match status" value="1"/>
</dbReference>
<dbReference type="InterPro" id="IPR050481">
    <property type="entry name" value="UDP-glycosyltransf_plant"/>
</dbReference>
<comment type="similarity">
    <text evidence="1">Belongs to the UDP-glycosyltransferase family.</text>
</comment>
<protein>
    <submittedName>
        <fullName evidence="3">Uncharacterized protein</fullName>
    </submittedName>
</protein>
<accession>A0AAW1HYK9</accession>
<organism evidence="3 4">
    <name type="scientific">Saponaria officinalis</name>
    <name type="common">Common soapwort</name>
    <name type="synonym">Lychnis saponaria</name>
    <dbReference type="NCBI Taxonomy" id="3572"/>
    <lineage>
        <taxon>Eukaryota</taxon>
        <taxon>Viridiplantae</taxon>
        <taxon>Streptophyta</taxon>
        <taxon>Embryophyta</taxon>
        <taxon>Tracheophyta</taxon>
        <taxon>Spermatophyta</taxon>
        <taxon>Magnoliopsida</taxon>
        <taxon>eudicotyledons</taxon>
        <taxon>Gunneridae</taxon>
        <taxon>Pentapetalae</taxon>
        <taxon>Caryophyllales</taxon>
        <taxon>Caryophyllaceae</taxon>
        <taxon>Caryophylleae</taxon>
        <taxon>Saponaria</taxon>
    </lineage>
</organism>
<keyword evidence="2" id="KW-0328">Glycosyltransferase</keyword>
<sequence>MSRSNNSGSHPRIALLPSSSMGHLMPFLRLAVSLTAHDIQITLITAHLTVSLAESDILDQFLSAFPQVIHHKMLIQPTNDNSMVEKCEDPFTLQYEAIRRSSHILSPLLSSCLPPLSALITDMSLTFMVVPITKAVNLPNYILFTTCAKMLAIYAFYHKMEVHMWDNRDDIIIPGLPPIPKLWLPPPLLSNSNNLLKAHFTENGKNFIATNGILVNTFEEFEKESLAALNSGVIIDQLPPVIAIGPLVPSTFERGEILTWLENQPCQSVLYVSFGTRAGLI</sequence>
<comment type="caution">
    <text evidence="3">The sequence shown here is derived from an EMBL/GenBank/DDBJ whole genome shotgun (WGS) entry which is preliminary data.</text>
</comment>
<keyword evidence="2" id="KW-0808">Transferase</keyword>
<evidence type="ECO:0000313" key="3">
    <source>
        <dbReference type="EMBL" id="KAK9682273.1"/>
    </source>
</evidence>
<proteinExistence type="inferred from homology"/>
<name>A0AAW1HYK9_SAPOF</name>
<dbReference type="PANTHER" id="PTHR48048">
    <property type="entry name" value="GLYCOSYLTRANSFERASE"/>
    <property type="match status" value="1"/>
</dbReference>
<dbReference type="Proteomes" id="UP001443914">
    <property type="component" value="Unassembled WGS sequence"/>
</dbReference>
<gene>
    <name evidence="3" type="ORF">RND81_10G062100</name>
</gene>
<dbReference type="AlphaFoldDB" id="A0AAW1HYK9"/>
<reference evidence="3" key="1">
    <citation type="submission" date="2024-03" db="EMBL/GenBank/DDBJ databases">
        <title>WGS assembly of Saponaria officinalis var. Norfolk2.</title>
        <authorList>
            <person name="Jenkins J."/>
            <person name="Shu S."/>
            <person name="Grimwood J."/>
            <person name="Barry K."/>
            <person name="Goodstein D."/>
            <person name="Schmutz J."/>
            <person name="Leebens-Mack J."/>
            <person name="Osbourn A."/>
        </authorList>
    </citation>
    <scope>NUCLEOTIDE SEQUENCE [LARGE SCALE GENOMIC DNA]</scope>
    <source>
        <strain evidence="3">JIC</strain>
    </source>
</reference>
<keyword evidence="4" id="KW-1185">Reference proteome</keyword>
<dbReference type="Gene3D" id="3.40.50.2000">
    <property type="entry name" value="Glycogen Phosphorylase B"/>
    <property type="match status" value="1"/>
</dbReference>
<dbReference type="GO" id="GO:0035251">
    <property type="term" value="F:UDP-glucosyltransferase activity"/>
    <property type="evidence" value="ECO:0007669"/>
    <property type="project" value="InterPro"/>
</dbReference>
<dbReference type="EMBL" id="JBDFQZ010000010">
    <property type="protein sequence ID" value="KAK9682273.1"/>
    <property type="molecule type" value="Genomic_DNA"/>
</dbReference>